<evidence type="ECO:0000313" key="21">
    <source>
        <dbReference type="Proteomes" id="UP000278085"/>
    </source>
</evidence>
<keyword evidence="11 19" id="KW-0460">Magnesium</keyword>
<keyword evidence="10 19" id="KW-0812">Transmembrane</keyword>
<dbReference type="GO" id="GO:0009236">
    <property type="term" value="P:cobalamin biosynthetic process"/>
    <property type="evidence" value="ECO:0007669"/>
    <property type="project" value="UniProtKB-UniRule"/>
</dbReference>
<evidence type="ECO:0000256" key="17">
    <source>
        <dbReference type="ARBA" id="ARBA00048623"/>
    </source>
</evidence>
<evidence type="ECO:0000256" key="1">
    <source>
        <dbReference type="ARBA" id="ARBA00001946"/>
    </source>
</evidence>
<evidence type="ECO:0000256" key="6">
    <source>
        <dbReference type="ARBA" id="ARBA00015850"/>
    </source>
</evidence>
<feature type="transmembrane region" description="Helical" evidence="19">
    <location>
        <begin position="113"/>
        <end position="133"/>
    </location>
</feature>
<feature type="transmembrane region" description="Helical" evidence="19">
    <location>
        <begin position="244"/>
        <end position="262"/>
    </location>
</feature>
<comment type="subcellular location">
    <subcellularLocation>
        <location evidence="2 19">Cell membrane</location>
        <topology evidence="2 19">Multi-pass membrane protein</topology>
    </subcellularLocation>
</comment>
<evidence type="ECO:0000256" key="11">
    <source>
        <dbReference type="ARBA" id="ARBA00022842"/>
    </source>
</evidence>
<dbReference type="InterPro" id="IPR003805">
    <property type="entry name" value="CobS"/>
</dbReference>
<protein>
    <recommendedName>
        <fullName evidence="6 19">Adenosylcobinamide-GDP ribazoletransferase</fullName>
        <ecNumber evidence="5 19">2.7.8.26</ecNumber>
    </recommendedName>
    <alternativeName>
        <fullName evidence="16 19">Cobalamin synthase</fullName>
    </alternativeName>
    <alternativeName>
        <fullName evidence="15 19">Cobalamin-5'-phosphate synthase</fullName>
    </alternativeName>
</protein>
<dbReference type="Proteomes" id="UP000278085">
    <property type="component" value="Unassembled WGS sequence"/>
</dbReference>
<feature type="transmembrane region" description="Helical" evidence="19">
    <location>
        <begin position="205"/>
        <end position="223"/>
    </location>
</feature>
<comment type="function">
    <text evidence="14 19">Joins adenosylcobinamide-GDP and alpha-ribazole to generate adenosylcobalamin (Ado-cobalamin). Also synthesizes adenosylcobalamin 5'-phosphate from adenosylcobinamide-GDP and alpha-ribazole 5'-phosphate.</text>
</comment>
<dbReference type="RefSeq" id="WP_126077845.1">
    <property type="nucleotide sequence ID" value="NZ_CP051166.1"/>
</dbReference>
<name>A0A430HCH0_9BURK</name>
<evidence type="ECO:0000256" key="3">
    <source>
        <dbReference type="ARBA" id="ARBA00004663"/>
    </source>
</evidence>
<dbReference type="AlphaFoldDB" id="A0A430HCH0"/>
<evidence type="ECO:0000256" key="2">
    <source>
        <dbReference type="ARBA" id="ARBA00004651"/>
    </source>
</evidence>
<keyword evidence="12 19" id="KW-1133">Transmembrane helix</keyword>
<evidence type="ECO:0000256" key="7">
    <source>
        <dbReference type="ARBA" id="ARBA00022475"/>
    </source>
</evidence>
<dbReference type="GO" id="GO:0005886">
    <property type="term" value="C:plasma membrane"/>
    <property type="evidence" value="ECO:0007669"/>
    <property type="project" value="UniProtKB-SubCell"/>
</dbReference>
<dbReference type="Pfam" id="PF02654">
    <property type="entry name" value="CobS"/>
    <property type="match status" value="1"/>
</dbReference>
<dbReference type="GO" id="GO:0008818">
    <property type="term" value="F:cobalamin 5'-phosphate synthase activity"/>
    <property type="evidence" value="ECO:0007669"/>
    <property type="project" value="UniProtKB-UniRule"/>
</dbReference>
<dbReference type="OrthoDB" id="9794626at2"/>
<evidence type="ECO:0000313" key="20">
    <source>
        <dbReference type="EMBL" id="RSZ55191.1"/>
    </source>
</evidence>
<keyword evidence="7 19" id="KW-1003">Cell membrane</keyword>
<accession>A0A430HCH0</accession>
<sequence length="263" mass="27653">MASIVHQCRLFFIALQFFTRVPIPGWVGFDPSWLHHASRYFPLVGVVVAGVAAAVYACAAWLFPAPVAVLLSTAAGIYLTGAFHEDGLADMCDGFGGGMTTGRVLEIMKDSRIGTYGAVGMGLTVALKCAALWSLPAPGVIAALFIAHPLSRLAAVSLIWEMEYARADGKAKPMAQHMSHREFGIACAGAGLPALALASGAMVPWLALLASAIGAALVAWWLGAKCLRRIGGYTGDCLGAVQQVAEVVIYLALLAFFHHGAWL</sequence>
<keyword evidence="8 19" id="KW-0169">Cobalamin biosynthesis</keyword>
<gene>
    <name evidence="19" type="primary">cobS</name>
    <name evidence="20" type="ORF">EJB06_30785</name>
</gene>
<feature type="transmembrane region" description="Helical" evidence="19">
    <location>
        <begin position="40"/>
        <end position="63"/>
    </location>
</feature>
<evidence type="ECO:0000256" key="16">
    <source>
        <dbReference type="ARBA" id="ARBA00032853"/>
    </source>
</evidence>
<evidence type="ECO:0000256" key="19">
    <source>
        <dbReference type="HAMAP-Rule" id="MF_00719"/>
    </source>
</evidence>
<proteinExistence type="inferred from homology"/>
<dbReference type="NCBIfam" id="NF001277">
    <property type="entry name" value="PRK00235.1-3"/>
    <property type="match status" value="1"/>
</dbReference>
<dbReference type="PANTHER" id="PTHR34148:SF1">
    <property type="entry name" value="ADENOSYLCOBINAMIDE-GDP RIBAZOLETRANSFERASE"/>
    <property type="match status" value="1"/>
</dbReference>
<dbReference type="EMBL" id="RXLQ01000032">
    <property type="protein sequence ID" value="RSZ55191.1"/>
    <property type="molecule type" value="Genomic_DNA"/>
</dbReference>
<comment type="caution">
    <text evidence="20">The sequence shown here is derived from an EMBL/GenBank/DDBJ whole genome shotgun (WGS) entry which is preliminary data.</text>
</comment>
<comment type="pathway">
    <text evidence="3 19">Cofactor biosynthesis; adenosylcobalamin biosynthesis; adenosylcobalamin from cob(II)yrinate a,c-diamide: step 7/7.</text>
</comment>
<evidence type="ECO:0000256" key="8">
    <source>
        <dbReference type="ARBA" id="ARBA00022573"/>
    </source>
</evidence>
<evidence type="ECO:0000256" key="18">
    <source>
        <dbReference type="ARBA" id="ARBA00049504"/>
    </source>
</evidence>
<dbReference type="EC" id="2.7.8.26" evidence="5 19"/>
<reference evidence="20 21" key="1">
    <citation type="submission" date="2018-12" db="EMBL/GenBank/DDBJ databases">
        <authorList>
            <person name="Yang E."/>
        </authorList>
    </citation>
    <scope>NUCLEOTIDE SEQUENCE [LARGE SCALE GENOMIC DNA]</scope>
    <source>
        <strain evidence="20 21">SOD</strain>
    </source>
</reference>
<keyword evidence="21" id="KW-1185">Reference proteome</keyword>
<comment type="catalytic activity">
    <reaction evidence="18 19">
        <text>alpha-ribazole 5'-phosphate + adenosylcob(III)inamide-GDP = adenosylcob(III)alamin 5'-phosphate + GMP + H(+)</text>
        <dbReference type="Rhea" id="RHEA:23560"/>
        <dbReference type="ChEBI" id="CHEBI:15378"/>
        <dbReference type="ChEBI" id="CHEBI:57918"/>
        <dbReference type="ChEBI" id="CHEBI:58115"/>
        <dbReference type="ChEBI" id="CHEBI:60487"/>
        <dbReference type="ChEBI" id="CHEBI:60493"/>
        <dbReference type="EC" id="2.7.8.26"/>
    </reaction>
</comment>
<evidence type="ECO:0000256" key="12">
    <source>
        <dbReference type="ARBA" id="ARBA00022989"/>
    </source>
</evidence>
<evidence type="ECO:0000256" key="15">
    <source>
        <dbReference type="ARBA" id="ARBA00032605"/>
    </source>
</evidence>
<keyword evidence="13 19" id="KW-0472">Membrane</keyword>
<comment type="cofactor">
    <cofactor evidence="1 19">
        <name>Mg(2+)</name>
        <dbReference type="ChEBI" id="CHEBI:18420"/>
    </cofactor>
</comment>
<keyword evidence="9 19" id="KW-0808">Transferase</keyword>
<organism evidence="20 21">
    <name type="scientific">Massilia atriviolacea</name>
    <dbReference type="NCBI Taxonomy" id="2495579"/>
    <lineage>
        <taxon>Bacteria</taxon>
        <taxon>Pseudomonadati</taxon>
        <taxon>Pseudomonadota</taxon>
        <taxon>Betaproteobacteria</taxon>
        <taxon>Burkholderiales</taxon>
        <taxon>Oxalobacteraceae</taxon>
        <taxon>Telluria group</taxon>
        <taxon>Massilia</taxon>
    </lineage>
</organism>
<evidence type="ECO:0000256" key="14">
    <source>
        <dbReference type="ARBA" id="ARBA00025228"/>
    </source>
</evidence>
<evidence type="ECO:0000256" key="5">
    <source>
        <dbReference type="ARBA" id="ARBA00013200"/>
    </source>
</evidence>
<dbReference type="HAMAP" id="MF_00719">
    <property type="entry name" value="CobS"/>
    <property type="match status" value="1"/>
</dbReference>
<comment type="catalytic activity">
    <reaction evidence="17 19">
        <text>alpha-ribazole + adenosylcob(III)inamide-GDP = adenosylcob(III)alamin + GMP + H(+)</text>
        <dbReference type="Rhea" id="RHEA:16049"/>
        <dbReference type="ChEBI" id="CHEBI:10329"/>
        <dbReference type="ChEBI" id="CHEBI:15378"/>
        <dbReference type="ChEBI" id="CHEBI:18408"/>
        <dbReference type="ChEBI" id="CHEBI:58115"/>
        <dbReference type="ChEBI" id="CHEBI:60487"/>
        <dbReference type="EC" id="2.7.8.26"/>
    </reaction>
</comment>
<evidence type="ECO:0000256" key="13">
    <source>
        <dbReference type="ARBA" id="ARBA00023136"/>
    </source>
</evidence>
<comment type="similarity">
    <text evidence="4 19">Belongs to the CobS family.</text>
</comment>
<evidence type="ECO:0000256" key="10">
    <source>
        <dbReference type="ARBA" id="ARBA00022692"/>
    </source>
</evidence>
<evidence type="ECO:0000256" key="9">
    <source>
        <dbReference type="ARBA" id="ARBA00022679"/>
    </source>
</evidence>
<dbReference type="PANTHER" id="PTHR34148">
    <property type="entry name" value="ADENOSYLCOBINAMIDE-GDP RIBAZOLETRANSFERASE"/>
    <property type="match status" value="1"/>
</dbReference>
<dbReference type="NCBIfam" id="TIGR00317">
    <property type="entry name" value="cobS"/>
    <property type="match status" value="1"/>
</dbReference>
<evidence type="ECO:0000256" key="4">
    <source>
        <dbReference type="ARBA" id="ARBA00010561"/>
    </source>
</evidence>
<dbReference type="UniPathway" id="UPA00148">
    <property type="reaction ID" value="UER00238"/>
</dbReference>
<dbReference type="GO" id="GO:0051073">
    <property type="term" value="F:adenosylcobinamide-GDP ribazoletransferase activity"/>
    <property type="evidence" value="ECO:0007669"/>
    <property type="project" value="UniProtKB-UniRule"/>
</dbReference>